<organism evidence="1 2">
    <name type="scientific">Platysternon megacephalum</name>
    <name type="common">big-headed turtle</name>
    <dbReference type="NCBI Taxonomy" id="55544"/>
    <lineage>
        <taxon>Eukaryota</taxon>
        <taxon>Metazoa</taxon>
        <taxon>Chordata</taxon>
        <taxon>Craniata</taxon>
        <taxon>Vertebrata</taxon>
        <taxon>Euteleostomi</taxon>
        <taxon>Archelosauria</taxon>
        <taxon>Testudinata</taxon>
        <taxon>Testudines</taxon>
        <taxon>Cryptodira</taxon>
        <taxon>Durocryptodira</taxon>
        <taxon>Testudinoidea</taxon>
        <taxon>Platysternidae</taxon>
        <taxon>Platysternon</taxon>
    </lineage>
</organism>
<dbReference type="AlphaFoldDB" id="A0A4D9EMT2"/>
<protein>
    <submittedName>
        <fullName evidence="1">Putative mothers against decapentaplegic isoform 2</fullName>
    </submittedName>
</protein>
<dbReference type="Proteomes" id="UP000297703">
    <property type="component" value="Unassembled WGS sequence"/>
</dbReference>
<reference evidence="1 2" key="2">
    <citation type="submission" date="2019-04" db="EMBL/GenBank/DDBJ databases">
        <title>The genome sequence of big-headed turtle.</title>
        <authorList>
            <person name="Gong S."/>
        </authorList>
    </citation>
    <scope>NUCLEOTIDE SEQUENCE [LARGE SCALE GENOMIC DNA]</scope>
    <source>
        <strain evidence="1">DO16091913</strain>
        <tissue evidence="1">Muscle</tissue>
    </source>
</reference>
<dbReference type="EMBL" id="QXTE01000064">
    <property type="protein sequence ID" value="TFK08778.1"/>
    <property type="molecule type" value="Genomic_DNA"/>
</dbReference>
<name>A0A4D9EMT2_9SAUR</name>
<accession>A0A4D9EMT2</accession>
<evidence type="ECO:0000313" key="1">
    <source>
        <dbReference type="EMBL" id="TFK08778.1"/>
    </source>
</evidence>
<gene>
    <name evidence="1" type="ORF">DR999_PMT08252</name>
</gene>
<evidence type="ECO:0000313" key="2">
    <source>
        <dbReference type="Proteomes" id="UP000297703"/>
    </source>
</evidence>
<keyword evidence="2" id="KW-1185">Reference proteome</keyword>
<comment type="caution">
    <text evidence="1">The sequence shown here is derived from an EMBL/GenBank/DDBJ whole genome shotgun (WGS) entry which is preliminary data.</text>
</comment>
<reference evidence="1 2" key="1">
    <citation type="submission" date="2019-04" db="EMBL/GenBank/DDBJ databases">
        <title>Draft genome of the big-headed turtle Platysternon megacephalum.</title>
        <authorList>
            <person name="Gong S."/>
        </authorList>
    </citation>
    <scope>NUCLEOTIDE SEQUENCE [LARGE SCALE GENOMIC DNA]</scope>
    <source>
        <strain evidence="1">DO16091913</strain>
        <tissue evidence="1">Muscle</tissue>
    </source>
</reference>
<proteinExistence type="predicted"/>
<sequence>MGFLCILVSFSKLPSLFTRLPHSLRDRLYAPLLILASDSLSTPTTEGQLGQKSLLQLPKTATNYLSLSLLLPSNLFTPPKLLNFYYLYTGNITKYTHFNYFKLLFPAKQFYTTYCLLSCIEFIKHFNFYMKNTILKLYHILKETPVQ</sequence>